<dbReference type="EMBL" id="CAJOBS010000347">
    <property type="protein sequence ID" value="CAF4557163.1"/>
    <property type="molecule type" value="Genomic_DNA"/>
</dbReference>
<dbReference type="Proteomes" id="UP000663838">
    <property type="component" value="Unassembled WGS sequence"/>
</dbReference>
<dbReference type="Proteomes" id="UP000663865">
    <property type="component" value="Unassembled WGS sequence"/>
</dbReference>
<evidence type="ECO:0000313" key="2">
    <source>
        <dbReference type="EMBL" id="CAF3325531.1"/>
    </source>
</evidence>
<name>A0A817U0P7_9BILA</name>
<feature type="compositionally biased region" description="Low complexity" evidence="1">
    <location>
        <begin position="7"/>
        <end position="33"/>
    </location>
</feature>
<evidence type="ECO:0000256" key="1">
    <source>
        <dbReference type="SAM" id="MobiDB-lite"/>
    </source>
</evidence>
<feature type="region of interest" description="Disordered" evidence="1">
    <location>
        <begin position="1"/>
        <end position="39"/>
    </location>
</feature>
<comment type="caution">
    <text evidence="2">The sequence shown here is derived from an EMBL/GenBank/DDBJ whole genome shotgun (WGS) entry which is preliminary data.</text>
</comment>
<reference evidence="2" key="1">
    <citation type="submission" date="2021-02" db="EMBL/GenBank/DDBJ databases">
        <authorList>
            <person name="Nowell W R."/>
        </authorList>
    </citation>
    <scope>NUCLEOTIDE SEQUENCE</scope>
</reference>
<accession>A0A817U0P7</accession>
<dbReference type="SUPFAM" id="SSF140996">
    <property type="entry name" value="Hermes dimerisation domain"/>
    <property type="match status" value="1"/>
</dbReference>
<dbReference type="EMBL" id="CAJNYV010000026">
    <property type="protein sequence ID" value="CAF3325531.1"/>
    <property type="molecule type" value="Genomic_DNA"/>
</dbReference>
<organism evidence="2 4">
    <name type="scientific">Rotaria socialis</name>
    <dbReference type="NCBI Taxonomy" id="392032"/>
    <lineage>
        <taxon>Eukaryota</taxon>
        <taxon>Metazoa</taxon>
        <taxon>Spiralia</taxon>
        <taxon>Gnathifera</taxon>
        <taxon>Rotifera</taxon>
        <taxon>Eurotatoria</taxon>
        <taxon>Bdelloidea</taxon>
        <taxon>Philodinida</taxon>
        <taxon>Philodinidae</taxon>
        <taxon>Rotaria</taxon>
    </lineage>
</organism>
<dbReference type="AlphaFoldDB" id="A0A817U0P7"/>
<protein>
    <submittedName>
        <fullName evidence="2">Uncharacterized protein</fullName>
    </submittedName>
</protein>
<gene>
    <name evidence="2" type="ORF">KIK155_LOCUS958</name>
    <name evidence="3" type="ORF">TOA249_LOCUS7664</name>
</gene>
<sequence length="183" mass="21190">MSDRVVSLLSPTNSDSSSSTISINSRSSITIESPKQGGRQRDVIWSHFHDMRPAKTPGHRKAKSHQCEEIVLCNPQARKYIIMKMCDMDNQSSPSTNKRRETEIQTTYKDSLRHKQYTIDRFTSRIIPLAEQQTIDRCLLRAIIMNDLSFRITENDFFIEFVKKLNPSYDLPARKKLARLSIN</sequence>
<evidence type="ECO:0000313" key="3">
    <source>
        <dbReference type="EMBL" id="CAF4557163.1"/>
    </source>
</evidence>
<proteinExistence type="predicted"/>
<evidence type="ECO:0000313" key="4">
    <source>
        <dbReference type="Proteomes" id="UP000663865"/>
    </source>
</evidence>